<dbReference type="AlphaFoldDB" id="A0A2M8DR83"/>
<dbReference type="Gene3D" id="3.30.70.380">
    <property type="entry name" value="Ferrodoxin-fold anticodon-binding domain"/>
    <property type="match status" value="1"/>
</dbReference>
<dbReference type="InterPro" id="IPR036690">
    <property type="entry name" value="Fdx_antiC-bd_sf"/>
</dbReference>
<dbReference type="Gene3D" id="3.30.56.10">
    <property type="match status" value="1"/>
</dbReference>
<dbReference type="InterPro" id="IPR045060">
    <property type="entry name" value="Phe-tRNA-ligase_IIc_bsu"/>
</dbReference>
<dbReference type="PROSITE" id="PS51447">
    <property type="entry name" value="FDX_ACB"/>
    <property type="match status" value="1"/>
</dbReference>
<evidence type="ECO:0000256" key="15">
    <source>
        <dbReference type="ARBA" id="ARBA00033189"/>
    </source>
</evidence>
<evidence type="ECO:0000256" key="3">
    <source>
        <dbReference type="ARBA" id="ARBA00008653"/>
    </source>
</evidence>
<proteinExistence type="inferred from homology"/>
<dbReference type="GO" id="GO:0009328">
    <property type="term" value="C:phenylalanine-tRNA ligase complex"/>
    <property type="evidence" value="ECO:0007669"/>
    <property type="project" value="TreeGrafter"/>
</dbReference>
<evidence type="ECO:0000313" key="20">
    <source>
        <dbReference type="Proteomes" id="UP000230136"/>
    </source>
</evidence>
<dbReference type="SUPFAM" id="SSF55681">
    <property type="entry name" value="Class II aaRS and biotin synthetases"/>
    <property type="match status" value="1"/>
</dbReference>
<accession>A0A2M8DR83</accession>
<evidence type="ECO:0000256" key="13">
    <source>
        <dbReference type="ARBA" id="ARBA00022917"/>
    </source>
</evidence>
<dbReference type="InterPro" id="IPR009061">
    <property type="entry name" value="DNA-bd_dom_put_sf"/>
</dbReference>
<keyword evidence="10" id="KW-0547">Nucleotide-binding</keyword>
<dbReference type="EMBL" id="PFSY01000119">
    <property type="protein sequence ID" value="PJC01846.1"/>
    <property type="molecule type" value="Genomic_DNA"/>
</dbReference>
<evidence type="ECO:0000259" key="18">
    <source>
        <dbReference type="PROSITE" id="PS51483"/>
    </source>
</evidence>
<keyword evidence="12" id="KW-0460">Magnesium</keyword>
<gene>
    <name evidence="19" type="ORF">CO073_02560</name>
</gene>
<comment type="catalytic activity">
    <reaction evidence="16">
        <text>tRNA(Phe) + L-phenylalanine + ATP = L-phenylalanyl-tRNA(Phe) + AMP + diphosphate + H(+)</text>
        <dbReference type="Rhea" id="RHEA:19413"/>
        <dbReference type="Rhea" id="RHEA-COMP:9668"/>
        <dbReference type="Rhea" id="RHEA-COMP:9699"/>
        <dbReference type="ChEBI" id="CHEBI:15378"/>
        <dbReference type="ChEBI" id="CHEBI:30616"/>
        <dbReference type="ChEBI" id="CHEBI:33019"/>
        <dbReference type="ChEBI" id="CHEBI:58095"/>
        <dbReference type="ChEBI" id="CHEBI:78442"/>
        <dbReference type="ChEBI" id="CHEBI:78531"/>
        <dbReference type="ChEBI" id="CHEBI:456215"/>
        <dbReference type="EC" id="6.1.1.20"/>
    </reaction>
</comment>
<evidence type="ECO:0000256" key="12">
    <source>
        <dbReference type="ARBA" id="ARBA00022842"/>
    </source>
</evidence>
<keyword evidence="11" id="KW-0067">ATP-binding</keyword>
<comment type="caution">
    <text evidence="19">The sequence shown here is derived from an EMBL/GenBank/DDBJ whole genome shotgun (WGS) entry which is preliminary data.</text>
</comment>
<dbReference type="PANTHER" id="PTHR10947">
    <property type="entry name" value="PHENYLALANYL-TRNA SYNTHETASE BETA CHAIN AND LEUCINE-RICH REPEAT-CONTAINING PROTEIN 47"/>
    <property type="match status" value="1"/>
</dbReference>
<evidence type="ECO:0000256" key="10">
    <source>
        <dbReference type="ARBA" id="ARBA00022741"/>
    </source>
</evidence>
<feature type="domain" description="FDX-ACB" evidence="17">
    <location>
        <begin position="332"/>
        <end position="422"/>
    </location>
</feature>
<evidence type="ECO:0000256" key="5">
    <source>
        <dbReference type="ARBA" id="ARBA00012814"/>
    </source>
</evidence>
<dbReference type="InterPro" id="IPR005147">
    <property type="entry name" value="tRNA_synthase_B5-dom"/>
</dbReference>
<dbReference type="SUPFAM" id="SSF46955">
    <property type="entry name" value="Putative DNA-binding domain"/>
    <property type="match status" value="1"/>
</dbReference>
<dbReference type="InterPro" id="IPR041616">
    <property type="entry name" value="PheRS_beta_core"/>
</dbReference>
<dbReference type="SUPFAM" id="SSF54991">
    <property type="entry name" value="Anticodon-binding domain of PheRS"/>
    <property type="match status" value="1"/>
</dbReference>
<dbReference type="SMART" id="SM00874">
    <property type="entry name" value="B5"/>
    <property type="match status" value="1"/>
</dbReference>
<dbReference type="SMART" id="SM00896">
    <property type="entry name" value="FDX-ACB"/>
    <property type="match status" value="1"/>
</dbReference>
<dbReference type="EC" id="6.1.1.20" evidence="5"/>
<evidence type="ECO:0000256" key="8">
    <source>
        <dbReference type="ARBA" id="ARBA00022598"/>
    </source>
</evidence>
<evidence type="ECO:0000256" key="2">
    <source>
        <dbReference type="ARBA" id="ARBA00004496"/>
    </source>
</evidence>
<dbReference type="InterPro" id="IPR005121">
    <property type="entry name" value="Fdx_antiC-bd"/>
</dbReference>
<comment type="subunit">
    <text evidence="4">Tetramer of two alpha and two beta subunits.</text>
</comment>
<evidence type="ECO:0000256" key="6">
    <source>
        <dbReference type="ARBA" id="ARBA00017032"/>
    </source>
</evidence>
<keyword evidence="7" id="KW-0963">Cytoplasm</keyword>
<dbReference type="GO" id="GO:0005524">
    <property type="term" value="F:ATP binding"/>
    <property type="evidence" value="ECO:0007669"/>
    <property type="project" value="UniProtKB-KW"/>
</dbReference>
<organism evidence="19 20">
    <name type="scientific">Candidatus Komeilibacteria bacterium CG_4_9_14_0_8_um_filter_36_9</name>
    <dbReference type="NCBI Taxonomy" id="1974473"/>
    <lineage>
        <taxon>Bacteria</taxon>
        <taxon>Candidatus Komeiliibacteriota</taxon>
    </lineage>
</organism>
<dbReference type="FunFam" id="3.30.56.10:FF:000002">
    <property type="entry name" value="Phenylalanine--tRNA ligase beta subunit"/>
    <property type="match status" value="1"/>
</dbReference>
<dbReference type="Pfam" id="PF03484">
    <property type="entry name" value="B5"/>
    <property type="match status" value="1"/>
</dbReference>
<dbReference type="GO" id="GO:0000287">
    <property type="term" value="F:magnesium ion binding"/>
    <property type="evidence" value="ECO:0007669"/>
    <property type="project" value="InterPro"/>
</dbReference>
<keyword evidence="14" id="KW-0030">Aminoacyl-tRNA synthetase</keyword>
<keyword evidence="13" id="KW-0648">Protein biosynthesis</keyword>
<evidence type="ECO:0000256" key="1">
    <source>
        <dbReference type="ARBA" id="ARBA00001946"/>
    </source>
</evidence>
<dbReference type="Gene3D" id="3.30.930.10">
    <property type="entry name" value="Bira Bifunctional Protein, Domain 2"/>
    <property type="match status" value="1"/>
</dbReference>
<comment type="similarity">
    <text evidence="3">Belongs to the phenylalanyl-tRNA synthetase beta subunit family. Type 1 subfamily.</text>
</comment>
<evidence type="ECO:0000256" key="7">
    <source>
        <dbReference type="ARBA" id="ARBA00022490"/>
    </source>
</evidence>
<evidence type="ECO:0000256" key="14">
    <source>
        <dbReference type="ARBA" id="ARBA00023146"/>
    </source>
</evidence>
<name>A0A2M8DR83_9BACT</name>
<comment type="subcellular location">
    <subcellularLocation>
        <location evidence="2">Cytoplasm</location>
    </subcellularLocation>
</comment>
<dbReference type="GO" id="GO:0006432">
    <property type="term" value="P:phenylalanyl-tRNA aminoacylation"/>
    <property type="evidence" value="ECO:0007669"/>
    <property type="project" value="InterPro"/>
</dbReference>
<feature type="domain" description="B5" evidence="18">
    <location>
        <begin position="29"/>
        <end position="106"/>
    </location>
</feature>
<dbReference type="Proteomes" id="UP000230136">
    <property type="component" value="Unassembled WGS sequence"/>
</dbReference>
<evidence type="ECO:0000256" key="16">
    <source>
        <dbReference type="ARBA" id="ARBA00049255"/>
    </source>
</evidence>
<sequence length="423" mass="49242">MFQTVKLIKECCPEAIIASKVYDEKNYKDDIKTIKFSYDWLIAQVGTKIEKSEVIKILEALQFAVKNKGDQFEVLAPSWRATKDISLPEDIVEEVARIYGYDRIPDDLPTIKMSQTKIDLEKQSERIVKQLFAATFGFNEVYNYSWQSEDLLAALKLQTSNCWELKNYLSPEQRYLRTSLLPNLLKNLADNLRWYKKIKIFELGRVYLKEDGKYALDQTGKKQLAYQPKYLSCLIADNNINDVFSYAKGLLAHLAKVLNIDLRFKEIKTHDYLIPGQALAIYAQDELLGHFGVVNLAISSKFDYHSLVGLVEIDFSAMIKYIVDKKSYQPLPKYPVVVKDFSVILSNDVKWQELQEELLRASKYITSIELFDRYHDRQNKEFSIAFHVNIYNPDKTFTTVEIKKITDKLQEIIINKFKLTIKQ</sequence>
<evidence type="ECO:0000256" key="4">
    <source>
        <dbReference type="ARBA" id="ARBA00011209"/>
    </source>
</evidence>
<dbReference type="GO" id="GO:0004826">
    <property type="term" value="F:phenylalanine-tRNA ligase activity"/>
    <property type="evidence" value="ECO:0007669"/>
    <property type="project" value="UniProtKB-EC"/>
</dbReference>
<evidence type="ECO:0000256" key="11">
    <source>
        <dbReference type="ARBA" id="ARBA00022840"/>
    </source>
</evidence>
<evidence type="ECO:0000256" key="9">
    <source>
        <dbReference type="ARBA" id="ARBA00022723"/>
    </source>
</evidence>
<keyword evidence="9" id="KW-0479">Metal-binding</keyword>
<dbReference type="Pfam" id="PF03147">
    <property type="entry name" value="FDX-ACB"/>
    <property type="match status" value="1"/>
</dbReference>
<dbReference type="PROSITE" id="PS51483">
    <property type="entry name" value="B5"/>
    <property type="match status" value="1"/>
</dbReference>
<dbReference type="GO" id="GO:0003723">
    <property type="term" value="F:RNA binding"/>
    <property type="evidence" value="ECO:0007669"/>
    <property type="project" value="InterPro"/>
</dbReference>
<dbReference type="PANTHER" id="PTHR10947:SF0">
    <property type="entry name" value="PHENYLALANINE--TRNA LIGASE BETA SUBUNIT"/>
    <property type="match status" value="1"/>
</dbReference>
<keyword evidence="8" id="KW-0436">Ligase</keyword>
<comment type="cofactor">
    <cofactor evidence="1">
        <name>Mg(2+)</name>
        <dbReference type="ChEBI" id="CHEBI:18420"/>
    </cofactor>
</comment>
<dbReference type="Pfam" id="PF17759">
    <property type="entry name" value="tRNA_synthFbeta"/>
    <property type="match status" value="1"/>
</dbReference>
<evidence type="ECO:0000313" key="19">
    <source>
        <dbReference type="EMBL" id="PJC01846.1"/>
    </source>
</evidence>
<evidence type="ECO:0000259" key="17">
    <source>
        <dbReference type="PROSITE" id="PS51447"/>
    </source>
</evidence>
<protein>
    <recommendedName>
        <fullName evidence="6">Phenylalanine--tRNA ligase beta subunit</fullName>
        <ecNumber evidence="5">6.1.1.20</ecNumber>
    </recommendedName>
    <alternativeName>
        <fullName evidence="15">Phenylalanyl-tRNA synthetase beta subunit</fullName>
    </alternativeName>
</protein>
<reference evidence="20" key="1">
    <citation type="submission" date="2017-09" db="EMBL/GenBank/DDBJ databases">
        <title>Depth-based differentiation of microbial function through sediment-hosted aquifers and enrichment of novel symbionts in the deep terrestrial subsurface.</title>
        <authorList>
            <person name="Probst A.J."/>
            <person name="Ladd B."/>
            <person name="Jarett J.K."/>
            <person name="Geller-Mcgrath D.E."/>
            <person name="Sieber C.M.K."/>
            <person name="Emerson J.B."/>
            <person name="Anantharaman K."/>
            <person name="Thomas B.C."/>
            <person name="Malmstrom R."/>
            <person name="Stieglmeier M."/>
            <person name="Klingl A."/>
            <person name="Woyke T."/>
            <person name="Ryan C.M."/>
            <person name="Banfield J.F."/>
        </authorList>
    </citation>
    <scope>NUCLEOTIDE SEQUENCE [LARGE SCALE GENOMIC DNA]</scope>
</reference>
<dbReference type="InterPro" id="IPR045864">
    <property type="entry name" value="aa-tRNA-synth_II/BPL/LPL"/>
</dbReference>